<dbReference type="EMBL" id="VFOQ01000001">
    <property type="protein sequence ID" value="TQL58801.1"/>
    <property type="molecule type" value="Genomic_DNA"/>
</dbReference>
<evidence type="ECO:0000256" key="1">
    <source>
        <dbReference type="SAM" id="SignalP"/>
    </source>
</evidence>
<organism evidence="3 4">
    <name type="scientific">Oryzihumus leptocrescens</name>
    <dbReference type="NCBI Taxonomy" id="297536"/>
    <lineage>
        <taxon>Bacteria</taxon>
        <taxon>Bacillati</taxon>
        <taxon>Actinomycetota</taxon>
        <taxon>Actinomycetes</taxon>
        <taxon>Micrococcales</taxon>
        <taxon>Intrasporangiaceae</taxon>
        <taxon>Oryzihumus</taxon>
    </lineage>
</organism>
<evidence type="ECO:0000313" key="3">
    <source>
        <dbReference type="EMBL" id="TQL58801.1"/>
    </source>
</evidence>
<evidence type="ECO:0000259" key="2">
    <source>
        <dbReference type="Pfam" id="PF16107"/>
    </source>
</evidence>
<proteinExistence type="predicted"/>
<dbReference type="AlphaFoldDB" id="A0A542ZER7"/>
<comment type="caution">
    <text evidence="3">The sequence shown here is derived from an EMBL/GenBank/DDBJ whole genome shotgun (WGS) entry which is preliminary data.</text>
</comment>
<dbReference type="OrthoDB" id="4864603at2"/>
<dbReference type="Proteomes" id="UP000319514">
    <property type="component" value="Unassembled WGS sequence"/>
</dbReference>
<dbReference type="RefSeq" id="WP_141786896.1">
    <property type="nucleotide sequence ID" value="NZ_BAAAKX010000003.1"/>
</dbReference>
<accession>A0A542ZER7</accession>
<keyword evidence="4" id="KW-1185">Reference proteome</keyword>
<name>A0A542ZER7_9MICO</name>
<dbReference type="InterPro" id="IPR032250">
    <property type="entry name" value="DUF4825"/>
</dbReference>
<protein>
    <submittedName>
        <fullName evidence="3">Uncharacterized protein DUF4825</fullName>
    </submittedName>
</protein>
<feature type="domain" description="DUF4825" evidence="2">
    <location>
        <begin position="38"/>
        <end position="117"/>
    </location>
</feature>
<feature type="signal peptide" evidence="1">
    <location>
        <begin position="1"/>
        <end position="25"/>
    </location>
</feature>
<sequence>MVGRAAAAALLVAVALTGCGTSPSAQPDTSDRADSLWSARSPYVGDSSKVVELVSQAGFGPAGSYTVELQTDRAPYGVTVRLNHLDKPFRSTDFSAPATVLLGLVANLDRVTVASGGQTYALTAADATTSLGYDVKALGQHKDKLTAYVRAQQD</sequence>
<keyword evidence="1" id="KW-0732">Signal</keyword>
<dbReference type="Pfam" id="PF16107">
    <property type="entry name" value="DUF4825"/>
    <property type="match status" value="1"/>
</dbReference>
<feature type="chain" id="PRO_5022071660" evidence="1">
    <location>
        <begin position="26"/>
        <end position="154"/>
    </location>
</feature>
<evidence type="ECO:0000313" key="4">
    <source>
        <dbReference type="Proteomes" id="UP000319514"/>
    </source>
</evidence>
<reference evidence="3 4" key="1">
    <citation type="submission" date="2019-06" db="EMBL/GenBank/DDBJ databases">
        <title>Sequencing the genomes of 1000 actinobacteria strains.</title>
        <authorList>
            <person name="Klenk H.-P."/>
        </authorList>
    </citation>
    <scope>NUCLEOTIDE SEQUENCE [LARGE SCALE GENOMIC DNA]</scope>
    <source>
        <strain evidence="3 4">DSM 18082</strain>
    </source>
</reference>
<gene>
    <name evidence="3" type="ORF">FB474_0140</name>
</gene>
<dbReference type="PROSITE" id="PS51257">
    <property type="entry name" value="PROKAR_LIPOPROTEIN"/>
    <property type="match status" value="1"/>
</dbReference>